<organism evidence="5 6">
    <name type="scientific">Sutterella parvirubra YIT 11816</name>
    <dbReference type="NCBI Taxonomy" id="762967"/>
    <lineage>
        <taxon>Bacteria</taxon>
        <taxon>Pseudomonadati</taxon>
        <taxon>Pseudomonadota</taxon>
        <taxon>Betaproteobacteria</taxon>
        <taxon>Burkholderiales</taxon>
        <taxon>Sutterellaceae</taxon>
        <taxon>Sutterella</taxon>
    </lineage>
</organism>
<keyword evidence="1" id="KW-0436">Ligase</keyword>
<dbReference type="Proteomes" id="UP000004956">
    <property type="component" value="Unassembled WGS sequence"/>
</dbReference>
<feature type="non-terminal residue" evidence="5">
    <location>
        <position position="1"/>
    </location>
</feature>
<evidence type="ECO:0000256" key="1">
    <source>
        <dbReference type="ARBA" id="ARBA00022598"/>
    </source>
</evidence>
<dbReference type="Pfam" id="PF13302">
    <property type="entry name" value="Acetyltransf_3"/>
    <property type="match status" value="1"/>
</dbReference>
<dbReference type="Gene3D" id="3.40.50.261">
    <property type="entry name" value="Succinyl-CoA synthetase domains"/>
    <property type="match status" value="1"/>
</dbReference>
<dbReference type="InterPro" id="IPR000182">
    <property type="entry name" value="GNAT_dom"/>
</dbReference>
<keyword evidence="5" id="KW-0808">Transferase</keyword>
<dbReference type="Gene3D" id="3.30.470.20">
    <property type="entry name" value="ATP-grasp fold, B domain"/>
    <property type="match status" value="1"/>
</dbReference>
<dbReference type="SUPFAM" id="SSF55729">
    <property type="entry name" value="Acyl-CoA N-acyltransferases (Nat)"/>
    <property type="match status" value="1"/>
</dbReference>
<dbReference type="CDD" id="cd04301">
    <property type="entry name" value="NAT_SF"/>
    <property type="match status" value="1"/>
</dbReference>
<evidence type="ECO:0000313" key="6">
    <source>
        <dbReference type="Proteomes" id="UP000004956"/>
    </source>
</evidence>
<keyword evidence="2" id="KW-0547">Nucleotide-binding</keyword>
<dbReference type="SUPFAM" id="SSF52210">
    <property type="entry name" value="Succinyl-CoA synthetase domains"/>
    <property type="match status" value="1"/>
</dbReference>
<dbReference type="RefSeq" id="WP_008542412.1">
    <property type="nucleotide sequence ID" value="NZ_JH604968.1"/>
</dbReference>
<reference evidence="5 6" key="1">
    <citation type="submission" date="2011-11" db="EMBL/GenBank/DDBJ databases">
        <authorList>
            <person name="Weinstock G."/>
            <person name="Sodergren E."/>
            <person name="Clifton S."/>
            <person name="Fulton L."/>
            <person name="Fulton B."/>
            <person name="Courtney L."/>
            <person name="Fronick C."/>
            <person name="Harrison M."/>
            <person name="Strong C."/>
            <person name="Farmer C."/>
            <person name="Delahaunty K."/>
            <person name="Markovic C."/>
            <person name="Hall O."/>
            <person name="Minx P."/>
            <person name="Tomlinson C."/>
            <person name="Mitreva M."/>
            <person name="Hou S."/>
            <person name="Chen J."/>
            <person name="Wollam A."/>
            <person name="Pepin K.H."/>
            <person name="Johnson M."/>
            <person name="Bhonagiri V."/>
            <person name="Zhang X."/>
            <person name="Suruliraj S."/>
            <person name="Warren W."/>
            <person name="Chinwalla A."/>
            <person name="Mardis E.R."/>
            <person name="Wilson R.K."/>
        </authorList>
    </citation>
    <scope>NUCLEOTIDE SEQUENCE [LARGE SCALE GENOMIC DNA]</scope>
    <source>
        <strain evidence="5 6">YIT 11816</strain>
    </source>
</reference>
<dbReference type="PATRIC" id="fig|762967.3.peg.1142"/>
<dbReference type="PANTHER" id="PTHR43334:SF1">
    <property type="entry name" value="3-HYDROXYPROPIONATE--COA LIGASE [ADP-FORMING]"/>
    <property type="match status" value="1"/>
</dbReference>
<dbReference type="AlphaFoldDB" id="H3KFD8"/>
<dbReference type="InterPro" id="IPR016181">
    <property type="entry name" value="Acyl_CoA_acyltransferase"/>
</dbReference>
<dbReference type="PANTHER" id="PTHR43334">
    <property type="entry name" value="ACETATE--COA LIGASE [ADP-FORMING]"/>
    <property type="match status" value="1"/>
</dbReference>
<name>H3KFD8_9BURK</name>
<dbReference type="HOGENOM" id="CLU_426751_0_0_4"/>
<evidence type="ECO:0000259" key="4">
    <source>
        <dbReference type="PROSITE" id="PS51186"/>
    </source>
</evidence>
<dbReference type="EMBL" id="AFBQ01000210">
    <property type="protein sequence ID" value="EHY31159.1"/>
    <property type="molecule type" value="Genomic_DNA"/>
</dbReference>
<dbReference type="STRING" id="762967.HMPREF9440_01455"/>
<gene>
    <name evidence="5" type="ORF">HMPREF9440_01455</name>
</gene>
<dbReference type="Gene3D" id="3.40.630.30">
    <property type="match status" value="1"/>
</dbReference>
<proteinExistence type="predicted"/>
<dbReference type="InterPro" id="IPR013815">
    <property type="entry name" value="ATP_grasp_subdomain_1"/>
</dbReference>
<keyword evidence="6" id="KW-1185">Reference proteome</keyword>
<dbReference type="GO" id="GO:0016747">
    <property type="term" value="F:acyltransferase activity, transferring groups other than amino-acyl groups"/>
    <property type="evidence" value="ECO:0007669"/>
    <property type="project" value="InterPro"/>
</dbReference>
<comment type="caution">
    <text evidence="5">The sequence shown here is derived from an EMBL/GenBank/DDBJ whole genome shotgun (WGS) entry which is preliminary data.</text>
</comment>
<evidence type="ECO:0000256" key="3">
    <source>
        <dbReference type="ARBA" id="ARBA00022840"/>
    </source>
</evidence>
<dbReference type="InterPro" id="IPR051538">
    <property type="entry name" value="Acyl-CoA_Synth/Transferase"/>
</dbReference>
<dbReference type="InterPro" id="IPR016102">
    <property type="entry name" value="Succinyl-CoA_synth-like"/>
</dbReference>
<sequence length="641" mass="69271">GRRESFAALVRQAGAHLVTRFADFAAAAAAFSIGRLPQGEGTRTAILTNGSGFAAMAADDAAAAGLTLPGLSSDVVQTFREKWPGEQMPVNPVILGAGSSEARYRETLEALLGDPGLDAVLTIAAPNPALDFDAVVREVALAAQTSVKPVGLAWVSGQRSAAVKRILAEKPDARVCAVRSPDDAARALGLLAQQTQLVRARRLPPAGPRPRLGRERTEALRRMVEEALAARRHALTGNERARFFSLLGVRSVATERAPDADDAVRAALDLGFPVVLKADAPGLARKAALGLVELTLFAPEDVRTAFERLRGAYEAIENLPLWTGVVVEKMHPHMPERELRFAIVRDHVWGPTLEFGQGGLSGELHPEFAAALPPVSLDVARQTVRRPAVARTFGGFRGMPPVDTDRAAELLCLLSDVAAAIPAIREIRIDPLVPEPDGFLALDAGVWLWDGPVRPEPNHPHLTLGAPPETAGDDVFTAKDGTRYRARPVEEDDFPRVFEFISGLSEKSFFLRFHSSARLSEERVAALCRIDYRRAVAWADVCGDGAGGERIACLGRVSLADPAECPDEAEFGVVVADRDQRRGLATRMMARLEDEALRLGAKAIFGIVLRGNDGMNAMMEKLGYVRASDERDTIRWRKILR</sequence>
<evidence type="ECO:0000256" key="2">
    <source>
        <dbReference type="ARBA" id="ARBA00022741"/>
    </source>
</evidence>
<keyword evidence="3" id="KW-0067">ATP-binding</keyword>
<evidence type="ECO:0000313" key="5">
    <source>
        <dbReference type="EMBL" id="EHY31159.1"/>
    </source>
</evidence>
<dbReference type="PROSITE" id="PS51186">
    <property type="entry name" value="GNAT"/>
    <property type="match status" value="1"/>
</dbReference>
<dbReference type="GO" id="GO:0016874">
    <property type="term" value="F:ligase activity"/>
    <property type="evidence" value="ECO:0007669"/>
    <property type="project" value="UniProtKB-KW"/>
</dbReference>
<dbReference type="Gene3D" id="3.30.1490.20">
    <property type="entry name" value="ATP-grasp fold, A domain"/>
    <property type="match status" value="1"/>
</dbReference>
<dbReference type="SUPFAM" id="SSF56059">
    <property type="entry name" value="Glutathione synthetase ATP-binding domain-like"/>
    <property type="match status" value="1"/>
</dbReference>
<feature type="domain" description="N-acetyltransferase" evidence="4">
    <location>
        <begin position="484"/>
        <end position="641"/>
    </location>
</feature>
<protein>
    <submittedName>
        <fullName evidence="5">Acetyltransferase, GNAT family</fullName>
    </submittedName>
</protein>
<dbReference type="GO" id="GO:0005524">
    <property type="term" value="F:ATP binding"/>
    <property type="evidence" value="ECO:0007669"/>
    <property type="project" value="UniProtKB-KW"/>
</dbReference>
<accession>H3KFD8</accession>
<dbReference type="Pfam" id="PF13549">
    <property type="entry name" value="ATP-grasp_5"/>
    <property type="match status" value="1"/>
</dbReference>